<reference evidence="2 3" key="1">
    <citation type="journal article" date="2018" name="BMC Genomics">
        <title>Genomic evidence for intraspecific hybridization in a clonal and extremely halotolerant yeast.</title>
        <authorList>
            <person name="Gostincar C."/>
            <person name="Stajich J.E."/>
            <person name="Zupancic J."/>
            <person name="Zalar P."/>
            <person name="Gunde-Cimerman N."/>
        </authorList>
    </citation>
    <scope>NUCLEOTIDE SEQUENCE [LARGE SCALE GENOMIC DNA]</scope>
    <source>
        <strain evidence="2 3">EXF-2788</strain>
    </source>
</reference>
<dbReference type="OrthoDB" id="275936at2759"/>
<comment type="caution">
    <text evidence="2">The sequence shown here is derived from an EMBL/GenBank/DDBJ whole genome shotgun (WGS) entry which is preliminary data.</text>
</comment>
<dbReference type="VEuPathDB" id="FungiDB:BTJ68_14669"/>
<protein>
    <recommendedName>
        <fullName evidence="4">Sequence orphan</fullName>
    </recommendedName>
</protein>
<dbReference type="AlphaFoldDB" id="A0A3M7F6M9"/>
<name>A0A3M7F6M9_HORWE</name>
<dbReference type="GO" id="GO:0005739">
    <property type="term" value="C:mitochondrion"/>
    <property type="evidence" value="ECO:0007669"/>
    <property type="project" value="TreeGrafter"/>
</dbReference>
<organism evidence="2 3">
    <name type="scientific">Hortaea werneckii</name>
    <name type="common">Black yeast</name>
    <name type="synonym">Cladosporium werneckii</name>
    <dbReference type="NCBI Taxonomy" id="91943"/>
    <lineage>
        <taxon>Eukaryota</taxon>
        <taxon>Fungi</taxon>
        <taxon>Dikarya</taxon>
        <taxon>Ascomycota</taxon>
        <taxon>Pezizomycotina</taxon>
        <taxon>Dothideomycetes</taxon>
        <taxon>Dothideomycetidae</taxon>
        <taxon>Mycosphaerellales</taxon>
        <taxon>Teratosphaeriaceae</taxon>
        <taxon>Hortaea</taxon>
    </lineage>
</organism>
<evidence type="ECO:0000313" key="2">
    <source>
        <dbReference type="EMBL" id="RMY84548.1"/>
    </source>
</evidence>
<feature type="compositionally biased region" description="Low complexity" evidence="1">
    <location>
        <begin position="8"/>
        <end position="21"/>
    </location>
</feature>
<dbReference type="PANTHER" id="PTHR37845">
    <property type="entry name" value="SEQUENCE ORPHAN"/>
    <property type="match status" value="1"/>
</dbReference>
<dbReference type="Proteomes" id="UP000268823">
    <property type="component" value="Unassembled WGS sequence"/>
</dbReference>
<evidence type="ECO:0000256" key="1">
    <source>
        <dbReference type="SAM" id="MobiDB-lite"/>
    </source>
</evidence>
<accession>A0A3M7F6M9</accession>
<evidence type="ECO:0000313" key="3">
    <source>
        <dbReference type="Proteomes" id="UP000268823"/>
    </source>
</evidence>
<dbReference type="EMBL" id="QWIR01000150">
    <property type="protein sequence ID" value="RMY84548.1"/>
    <property type="molecule type" value="Genomic_DNA"/>
</dbReference>
<feature type="region of interest" description="Disordered" evidence="1">
    <location>
        <begin position="1"/>
        <end position="56"/>
    </location>
</feature>
<proteinExistence type="predicted"/>
<gene>
    <name evidence="2" type="ORF">D0861_06893</name>
</gene>
<dbReference type="PANTHER" id="PTHR37845:SF1">
    <property type="entry name" value="SEQUENCE ORPHAN"/>
    <property type="match status" value="1"/>
</dbReference>
<dbReference type="InterPro" id="IPR038781">
    <property type="entry name" value="C365.16-ike"/>
</dbReference>
<sequence length="343" mass="36776">MVVGAGEPAATAAAASPAATSVSRVDTSGSMDDASHHIEGGQQQHQHQHLAGSTPFNPKPLWDVPASLDGEVRMVEKAPEKRDWNTKNLGRRIVADAACAATAGGLVAPVIMTVDKAIIENASGKRQMMDSIRASFTALFTRPHRFLTSKPFAIIFMVYSGTYLMANALDTFKSSLAAKPASTVTSGPSKFAATSTANLSLGLYKDSQFTKMFGTVSPRPVPPVTYGLFAIRDCLTIFASFNLPPLIAPNLPISDAAQQYVSRASAAQFLAPAAVQLISTPFHLLGLDLYNRNGGTPLRDRMRKVRLDWLKSSFARMGRIVPAFGVGGVVNNRMRARLMRGLE</sequence>
<evidence type="ECO:0008006" key="4">
    <source>
        <dbReference type="Google" id="ProtNLM"/>
    </source>
</evidence>